<protein>
    <submittedName>
        <fullName evidence="1">Uncharacterized protein</fullName>
    </submittedName>
</protein>
<dbReference type="EMBL" id="LT158599">
    <property type="protein sequence ID" value="CVK32558.1"/>
    <property type="molecule type" value="Genomic_DNA"/>
</dbReference>
<proteinExistence type="predicted"/>
<sequence>MSIFIVASPETGLSPGTRSHLEHCDNRPLSVIQREFLQVQLRCFFEVGHRLFHSPALADCANFRALSYINVFFLMQYGREYPHHLTDTVSSPFRVIILTEPPGAPCQNAAGLPDAAGEVVLR</sequence>
<name>A0A0X3BKE0_9EURY</name>
<gene>
    <name evidence="1" type="ORF">MMAB1_1346</name>
</gene>
<dbReference type="Proteomes" id="UP000069850">
    <property type="component" value="Chromosome 1"/>
</dbReference>
<evidence type="ECO:0000313" key="1">
    <source>
        <dbReference type="EMBL" id="CVK32558.1"/>
    </source>
</evidence>
<accession>A0A0X3BKE0</accession>
<dbReference type="AlphaFoldDB" id="A0A0X3BKE0"/>
<organism evidence="1 2">
    <name type="scientific">Methanoculleus bourgensis</name>
    <dbReference type="NCBI Taxonomy" id="83986"/>
    <lineage>
        <taxon>Archaea</taxon>
        <taxon>Methanobacteriati</taxon>
        <taxon>Methanobacteriota</taxon>
        <taxon>Stenosarchaea group</taxon>
        <taxon>Methanomicrobia</taxon>
        <taxon>Methanomicrobiales</taxon>
        <taxon>Methanomicrobiaceae</taxon>
        <taxon>Methanoculleus</taxon>
    </lineage>
</organism>
<evidence type="ECO:0000313" key="2">
    <source>
        <dbReference type="Proteomes" id="UP000069850"/>
    </source>
</evidence>
<dbReference type="KEGG" id="mema:MMAB1_1346"/>
<reference evidence="1 2" key="1">
    <citation type="submission" date="2016-01" db="EMBL/GenBank/DDBJ databases">
        <authorList>
            <person name="Manzoor S."/>
        </authorList>
    </citation>
    <scope>NUCLEOTIDE SEQUENCE [LARGE SCALE GENOMIC DNA]</scope>
    <source>
        <strain evidence="1">Methanoculleus sp MAB1</strain>
    </source>
</reference>